<dbReference type="Gene3D" id="1.10.10.10">
    <property type="entry name" value="Winged helix-like DNA-binding domain superfamily/Winged helix DNA-binding domain"/>
    <property type="match status" value="1"/>
</dbReference>
<sequence>MTDHTSPPPDGASALDFCLRLARAQALIVRRLDSILGNLHGLSFGDYQLLYHLQRAPGGRLRRIDLAERLALTASGITRSLIPLEKIGLVARQADARDARVGYAVITDTGQALLIHADATAQALGQELLGSASAQQLAPLSLLLAGIAGSQPGNG</sequence>
<dbReference type="Proteomes" id="UP000218437">
    <property type="component" value="Chromosome"/>
</dbReference>
<dbReference type="PRINTS" id="PR00598">
    <property type="entry name" value="HTHMARR"/>
</dbReference>
<dbReference type="SUPFAM" id="SSF46785">
    <property type="entry name" value="Winged helix' DNA-binding domain"/>
    <property type="match status" value="1"/>
</dbReference>
<dbReference type="InterPro" id="IPR036388">
    <property type="entry name" value="WH-like_DNA-bd_sf"/>
</dbReference>
<dbReference type="AlphaFoldDB" id="A0A290X0W3"/>
<protein>
    <submittedName>
        <fullName evidence="2">MarR family transcriptional regulator</fullName>
    </submittedName>
</protein>
<proteinExistence type="predicted"/>
<organism evidence="2 3">
    <name type="scientific">Janthinobacterium svalbardensis</name>
    <dbReference type="NCBI Taxonomy" id="368607"/>
    <lineage>
        <taxon>Bacteria</taxon>
        <taxon>Pseudomonadati</taxon>
        <taxon>Pseudomonadota</taxon>
        <taxon>Betaproteobacteria</taxon>
        <taxon>Burkholderiales</taxon>
        <taxon>Oxalobacteraceae</taxon>
        <taxon>Janthinobacterium</taxon>
    </lineage>
</organism>
<dbReference type="KEGG" id="jsv:CNX70_23555"/>
<dbReference type="SMART" id="SM00347">
    <property type="entry name" value="HTH_MARR"/>
    <property type="match status" value="1"/>
</dbReference>
<dbReference type="RefSeq" id="WP_096237525.1">
    <property type="nucleotide sequence ID" value="NZ_CP023422.1"/>
</dbReference>
<evidence type="ECO:0000259" key="1">
    <source>
        <dbReference type="PROSITE" id="PS50995"/>
    </source>
</evidence>
<dbReference type="InterPro" id="IPR000835">
    <property type="entry name" value="HTH_MarR-typ"/>
</dbReference>
<name>A0A290X0W3_9BURK</name>
<dbReference type="EMBL" id="CP023422">
    <property type="protein sequence ID" value="ATD62785.1"/>
    <property type="molecule type" value="Genomic_DNA"/>
</dbReference>
<dbReference type="InterPro" id="IPR039422">
    <property type="entry name" value="MarR/SlyA-like"/>
</dbReference>
<dbReference type="GO" id="GO:0003700">
    <property type="term" value="F:DNA-binding transcription factor activity"/>
    <property type="evidence" value="ECO:0007669"/>
    <property type="project" value="InterPro"/>
</dbReference>
<evidence type="ECO:0000313" key="3">
    <source>
        <dbReference type="Proteomes" id="UP000218437"/>
    </source>
</evidence>
<dbReference type="PANTHER" id="PTHR33164">
    <property type="entry name" value="TRANSCRIPTIONAL REGULATOR, MARR FAMILY"/>
    <property type="match status" value="1"/>
</dbReference>
<dbReference type="Pfam" id="PF12802">
    <property type="entry name" value="MarR_2"/>
    <property type="match status" value="1"/>
</dbReference>
<feature type="domain" description="HTH marR-type" evidence="1">
    <location>
        <begin position="18"/>
        <end position="149"/>
    </location>
</feature>
<dbReference type="GO" id="GO:0006950">
    <property type="term" value="P:response to stress"/>
    <property type="evidence" value="ECO:0007669"/>
    <property type="project" value="TreeGrafter"/>
</dbReference>
<reference evidence="2 3" key="1">
    <citation type="submission" date="2017-09" db="EMBL/GenBank/DDBJ databases">
        <title>Complete genome sequence of Janthinobacterium svalbardensis PAMC 27463.</title>
        <authorList>
            <person name="Cho Y.-J."/>
            <person name="Cho A."/>
            <person name="Kim O.-S."/>
            <person name="Lee J.-I."/>
        </authorList>
    </citation>
    <scope>NUCLEOTIDE SEQUENCE [LARGE SCALE GENOMIC DNA]</scope>
    <source>
        <strain evidence="2 3">PAMC 27463</strain>
    </source>
</reference>
<dbReference type="InterPro" id="IPR036390">
    <property type="entry name" value="WH_DNA-bd_sf"/>
</dbReference>
<keyword evidence="3" id="KW-1185">Reference proteome</keyword>
<dbReference type="PANTHER" id="PTHR33164:SF104">
    <property type="entry name" value="TRANSCRIPTIONAL REGULATORY PROTEIN"/>
    <property type="match status" value="1"/>
</dbReference>
<accession>A0A290X0W3</accession>
<dbReference type="PROSITE" id="PS50995">
    <property type="entry name" value="HTH_MARR_2"/>
    <property type="match status" value="1"/>
</dbReference>
<gene>
    <name evidence="2" type="ORF">CNX70_23555</name>
</gene>
<evidence type="ECO:0000313" key="2">
    <source>
        <dbReference type="EMBL" id="ATD62785.1"/>
    </source>
</evidence>